<dbReference type="AlphaFoldDB" id="A0A9P7K0B8"/>
<dbReference type="SUPFAM" id="SSF51556">
    <property type="entry name" value="Metallo-dependent hydrolases"/>
    <property type="match status" value="1"/>
</dbReference>
<dbReference type="InterPro" id="IPR013108">
    <property type="entry name" value="Amidohydro_3"/>
</dbReference>
<dbReference type="Pfam" id="PF07969">
    <property type="entry name" value="Amidohydro_3"/>
    <property type="match status" value="1"/>
</dbReference>
<dbReference type="OrthoDB" id="3501663at2759"/>
<dbReference type="PANTHER" id="PTHR22642">
    <property type="entry name" value="IMIDAZOLONEPROPIONASE"/>
    <property type="match status" value="1"/>
</dbReference>
<dbReference type="EMBL" id="JABBWM010000002">
    <property type="protein sequence ID" value="KAG2119526.1"/>
    <property type="molecule type" value="Genomic_DNA"/>
</dbReference>
<feature type="non-terminal residue" evidence="2">
    <location>
        <position position="275"/>
    </location>
</feature>
<dbReference type="GeneID" id="64697266"/>
<dbReference type="Proteomes" id="UP000823399">
    <property type="component" value="Unassembled WGS sequence"/>
</dbReference>
<evidence type="ECO:0000259" key="1">
    <source>
        <dbReference type="Pfam" id="PF07969"/>
    </source>
</evidence>
<feature type="domain" description="Amidohydrolase 3" evidence="1">
    <location>
        <begin position="23"/>
        <end position="271"/>
    </location>
</feature>
<keyword evidence="3" id="KW-1185">Reference proteome</keyword>
<dbReference type="PANTHER" id="PTHR22642:SF2">
    <property type="entry name" value="PROTEIN LONG AFTER FAR-RED 3"/>
    <property type="match status" value="1"/>
</dbReference>
<gene>
    <name evidence="2" type="ORF">F5147DRAFT_664463</name>
</gene>
<evidence type="ECO:0000313" key="3">
    <source>
        <dbReference type="Proteomes" id="UP000823399"/>
    </source>
</evidence>
<reference evidence="2" key="1">
    <citation type="journal article" date="2020" name="New Phytol.">
        <title>Comparative genomics reveals dynamic genome evolution in host specialist ectomycorrhizal fungi.</title>
        <authorList>
            <person name="Lofgren L.A."/>
            <person name="Nguyen N.H."/>
            <person name="Vilgalys R."/>
            <person name="Ruytinx J."/>
            <person name="Liao H.L."/>
            <person name="Branco S."/>
            <person name="Kuo A."/>
            <person name="LaButti K."/>
            <person name="Lipzen A."/>
            <person name="Andreopoulos W."/>
            <person name="Pangilinan J."/>
            <person name="Riley R."/>
            <person name="Hundley H."/>
            <person name="Na H."/>
            <person name="Barry K."/>
            <person name="Grigoriev I.V."/>
            <person name="Stajich J.E."/>
            <person name="Kennedy P.G."/>
        </authorList>
    </citation>
    <scope>NUCLEOTIDE SEQUENCE</scope>
    <source>
        <strain evidence="2">FC423</strain>
    </source>
</reference>
<evidence type="ECO:0000313" key="2">
    <source>
        <dbReference type="EMBL" id="KAG2119526.1"/>
    </source>
</evidence>
<protein>
    <submittedName>
        <fullName evidence="2">Amidohydrolase 3</fullName>
    </submittedName>
</protein>
<name>A0A9P7K0B8_9AGAM</name>
<dbReference type="InterPro" id="IPR032466">
    <property type="entry name" value="Metal_Hydrolase"/>
</dbReference>
<sequence length="275" mass="30297">ASSSLNAASSSSAVHSMHDFVGAALHEPYHDNPHTKGFMRVDPKVLTDVVPKFLRDGWQVVKHPCNWDYANGVVLDTFEAALKDVDITALRPRLEHAQILTQTDLERVGKLGVISSIQLTHAYFAEERLGPERVKGSYAFRSLLDHGSRFAIGSDFPVEDMNPLAGFHAAITRLSPERQSPNGPSGWYGFLVQKFSIQLMYVSQQRLTHMEALRGMTIDAAYASFTEDSLSSLVPGKRADYVVLSQDIMAIPVNQILSTKVQATVIDGRVAFGQV</sequence>
<proteinExistence type="predicted"/>
<comment type="caution">
    <text evidence="2">The sequence shown here is derived from an EMBL/GenBank/DDBJ whole genome shotgun (WGS) entry which is preliminary data.</text>
</comment>
<organism evidence="2 3">
    <name type="scientific">Suillus discolor</name>
    <dbReference type="NCBI Taxonomy" id="1912936"/>
    <lineage>
        <taxon>Eukaryota</taxon>
        <taxon>Fungi</taxon>
        <taxon>Dikarya</taxon>
        <taxon>Basidiomycota</taxon>
        <taxon>Agaricomycotina</taxon>
        <taxon>Agaricomycetes</taxon>
        <taxon>Agaricomycetidae</taxon>
        <taxon>Boletales</taxon>
        <taxon>Suillineae</taxon>
        <taxon>Suillaceae</taxon>
        <taxon>Suillus</taxon>
    </lineage>
</organism>
<dbReference type="RefSeq" id="XP_041299352.1">
    <property type="nucleotide sequence ID" value="XM_041435007.1"/>
</dbReference>
<dbReference type="Gene3D" id="3.20.20.140">
    <property type="entry name" value="Metal-dependent hydrolases"/>
    <property type="match status" value="1"/>
</dbReference>
<accession>A0A9P7K0B8</accession>